<sequence>MVSWSSKQMESEISPTHPLAKRSFEFWSRPSPARRMMSMMSRVSSSQTMPDISQTLVPTHAEEMAPPMDSRRAVIAARSLEALMKTSRRISDVFPSGPGLLGEFKGCKGESSFKELEATVSVLFSVIGSVEKGTTWFLAIRLLGEL</sequence>
<name>A0A5A7RLL9_STRAF</name>
<organism evidence="1 2">
    <name type="scientific">Striga asiatica</name>
    <name type="common">Asiatic witchweed</name>
    <name type="synonym">Buchnera asiatica</name>
    <dbReference type="NCBI Taxonomy" id="4170"/>
    <lineage>
        <taxon>Eukaryota</taxon>
        <taxon>Viridiplantae</taxon>
        <taxon>Streptophyta</taxon>
        <taxon>Embryophyta</taxon>
        <taxon>Tracheophyta</taxon>
        <taxon>Spermatophyta</taxon>
        <taxon>Magnoliopsida</taxon>
        <taxon>eudicotyledons</taxon>
        <taxon>Gunneridae</taxon>
        <taxon>Pentapetalae</taxon>
        <taxon>asterids</taxon>
        <taxon>lamiids</taxon>
        <taxon>Lamiales</taxon>
        <taxon>Orobanchaceae</taxon>
        <taxon>Buchnereae</taxon>
        <taxon>Striga</taxon>
    </lineage>
</organism>
<keyword evidence="2" id="KW-1185">Reference proteome</keyword>
<dbReference type="AlphaFoldDB" id="A0A5A7RLL9"/>
<accession>A0A5A7RLL9</accession>
<reference evidence="2" key="1">
    <citation type="journal article" date="2019" name="Curr. Biol.">
        <title>Genome Sequence of Striga asiatica Provides Insight into the Evolution of Plant Parasitism.</title>
        <authorList>
            <person name="Yoshida S."/>
            <person name="Kim S."/>
            <person name="Wafula E.K."/>
            <person name="Tanskanen J."/>
            <person name="Kim Y.M."/>
            <person name="Honaas L."/>
            <person name="Yang Z."/>
            <person name="Spallek T."/>
            <person name="Conn C.E."/>
            <person name="Ichihashi Y."/>
            <person name="Cheong K."/>
            <person name="Cui S."/>
            <person name="Der J.P."/>
            <person name="Gundlach H."/>
            <person name="Jiao Y."/>
            <person name="Hori C."/>
            <person name="Ishida J.K."/>
            <person name="Kasahara H."/>
            <person name="Kiba T."/>
            <person name="Kim M.S."/>
            <person name="Koo N."/>
            <person name="Laohavisit A."/>
            <person name="Lee Y.H."/>
            <person name="Lumba S."/>
            <person name="McCourt P."/>
            <person name="Mortimer J.C."/>
            <person name="Mutuku J.M."/>
            <person name="Nomura T."/>
            <person name="Sasaki-Sekimoto Y."/>
            <person name="Seto Y."/>
            <person name="Wang Y."/>
            <person name="Wakatake T."/>
            <person name="Sakakibara H."/>
            <person name="Demura T."/>
            <person name="Yamaguchi S."/>
            <person name="Yoneyama K."/>
            <person name="Manabe R.I."/>
            <person name="Nelson D.C."/>
            <person name="Schulman A.H."/>
            <person name="Timko M.P."/>
            <person name="dePamphilis C.W."/>
            <person name="Choi D."/>
            <person name="Shirasu K."/>
        </authorList>
    </citation>
    <scope>NUCLEOTIDE SEQUENCE [LARGE SCALE GENOMIC DNA]</scope>
    <source>
        <strain evidence="2">cv. UVA1</strain>
    </source>
</reference>
<evidence type="ECO:0000313" key="2">
    <source>
        <dbReference type="Proteomes" id="UP000325081"/>
    </source>
</evidence>
<dbReference type="EMBL" id="BKCP01013736">
    <property type="protein sequence ID" value="GER57886.1"/>
    <property type="molecule type" value="Genomic_DNA"/>
</dbReference>
<dbReference type="Proteomes" id="UP000325081">
    <property type="component" value="Unassembled WGS sequence"/>
</dbReference>
<evidence type="ECO:0000313" key="1">
    <source>
        <dbReference type="EMBL" id="GER57886.1"/>
    </source>
</evidence>
<comment type="caution">
    <text evidence="1">The sequence shown here is derived from an EMBL/GenBank/DDBJ whole genome shotgun (WGS) entry which is preliminary data.</text>
</comment>
<gene>
    <name evidence="1" type="ORF">STAS_35721</name>
</gene>
<protein>
    <submittedName>
        <fullName evidence="1">Peptide methionine sulfoxide reductase family protein</fullName>
    </submittedName>
</protein>
<proteinExistence type="predicted"/>